<keyword evidence="5" id="KW-1185">Reference proteome</keyword>
<dbReference type="AlphaFoldDB" id="I1I5T9"/>
<dbReference type="Gramene" id="KQJ97646">
    <property type="protein sequence ID" value="KQJ97646"/>
    <property type="gene ID" value="BRADI_3g32410v3"/>
</dbReference>
<dbReference type="EMBL" id="CM000882">
    <property type="protein sequence ID" value="KQJ97646.1"/>
    <property type="molecule type" value="Genomic_DNA"/>
</dbReference>
<dbReference type="OrthoDB" id="585233at2759"/>
<protein>
    <recommendedName>
        <fullName evidence="2">F-box protein AT5G49610-like beta-propeller domain-containing protein</fullName>
    </recommendedName>
</protein>
<dbReference type="InterPro" id="IPR017451">
    <property type="entry name" value="F-box-assoc_interact_dom"/>
</dbReference>
<feature type="domain" description="F-box protein AT5G49610-like beta-propeller" evidence="2">
    <location>
        <begin position="129"/>
        <end position="392"/>
    </location>
</feature>
<dbReference type="InterPro" id="IPR056594">
    <property type="entry name" value="AT5G49610-like_b-prop"/>
</dbReference>
<dbReference type="SUPFAM" id="SSF81383">
    <property type="entry name" value="F-box domain"/>
    <property type="match status" value="1"/>
</dbReference>
<name>I1I5T9_BRADI</name>
<dbReference type="KEGG" id="bdi:100839105"/>
<dbReference type="RefSeq" id="XP_003572029.2">
    <property type="nucleotide sequence ID" value="XM_003571981.4"/>
</dbReference>
<accession>I1I5T9</accession>
<dbReference type="EnsemblPlants" id="KQJ97646">
    <property type="protein sequence ID" value="KQJ97646"/>
    <property type="gene ID" value="BRADI_3g32410v3"/>
</dbReference>
<evidence type="ECO:0000313" key="3">
    <source>
        <dbReference type="EMBL" id="KQJ97646.1"/>
    </source>
</evidence>
<dbReference type="NCBIfam" id="TIGR01640">
    <property type="entry name" value="F_box_assoc_1"/>
    <property type="match status" value="1"/>
</dbReference>
<dbReference type="GeneID" id="100839105"/>
<evidence type="ECO:0000259" key="2">
    <source>
        <dbReference type="Pfam" id="PF23635"/>
    </source>
</evidence>
<reference evidence="3 4" key="1">
    <citation type="journal article" date="2010" name="Nature">
        <title>Genome sequencing and analysis of the model grass Brachypodium distachyon.</title>
        <authorList>
            <consortium name="International Brachypodium Initiative"/>
        </authorList>
    </citation>
    <scope>NUCLEOTIDE SEQUENCE [LARGE SCALE GENOMIC DNA]</scope>
    <source>
        <strain evidence="3 4">Bd21</strain>
    </source>
</reference>
<dbReference type="OMA" id="EWAIREC"/>
<dbReference type="InterPro" id="IPR036047">
    <property type="entry name" value="F-box-like_dom_sf"/>
</dbReference>
<dbReference type="eggNOG" id="ENOG502R40E">
    <property type="taxonomic scope" value="Eukaryota"/>
</dbReference>
<dbReference type="STRING" id="15368.I1I5T9"/>
<dbReference type="Proteomes" id="UP000008810">
    <property type="component" value="Chromosome 3"/>
</dbReference>
<dbReference type="PANTHER" id="PTHR33207">
    <property type="entry name" value="F-BOX DOMAIN CONTAINING PROTEIN-RELATED"/>
    <property type="match status" value="1"/>
</dbReference>
<evidence type="ECO:0000313" key="4">
    <source>
        <dbReference type="EnsemblPlants" id="KQJ97646"/>
    </source>
</evidence>
<sequence>MASREARPPPSQKKQSPPQGSTTISALSDDLLREVFLRLPSLPSLVRAALSCRAFLRAVRSSPAFRRRFGELHPPPLLGIFLDIYGPAIPVFAPLRGHFDPDLAAAIRGADFFLTCLPDGEDAASEWAIRECRDGYVVLISFNSNQMAVYNPLTRALDLLPQPPGEICEDMYVEFHIVTSDEDPRLFRVLCVCHEEWGAQVAVLSSDNRQWEIFPWVDTKTGNDEYSTHDGTLLNGSIYWTQLNRVNGRVLNTATMQFSRIELPLHMEGQGKCMAGETKDGKLCIMCAIQLTLVLWIWRAGDDGVERWMLDKTFLLSQAITETARRSAVASAPHYALKIVSIVDGFVYMSTYLDHSVPGWFLSFCLETAELKKLCPILHDDASYPYVMSWPASLLLNKPSLSS</sequence>
<reference evidence="3" key="2">
    <citation type="submission" date="2017-06" db="EMBL/GenBank/DDBJ databases">
        <title>WGS assembly of Brachypodium distachyon.</title>
        <authorList>
            <consortium name="The International Brachypodium Initiative"/>
            <person name="Lucas S."/>
            <person name="Harmon-Smith M."/>
            <person name="Lail K."/>
            <person name="Tice H."/>
            <person name="Grimwood J."/>
            <person name="Bruce D."/>
            <person name="Barry K."/>
            <person name="Shu S."/>
            <person name="Lindquist E."/>
            <person name="Wang M."/>
            <person name="Pitluck S."/>
            <person name="Vogel J.P."/>
            <person name="Garvin D.F."/>
            <person name="Mockler T.C."/>
            <person name="Schmutz J."/>
            <person name="Rokhsar D."/>
            <person name="Bevan M.W."/>
        </authorList>
    </citation>
    <scope>NUCLEOTIDE SEQUENCE</scope>
    <source>
        <strain evidence="3">Bd21</strain>
    </source>
</reference>
<evidence type="ECO:0000313" key="5">
    <source>
        <dbReference type="Proteomes" id="UP000008810"/>
    </source>
</evidence>
<reference evidence="4" key="3">
    <citation type="submission" date="2018-08" db="UniProtKB">
        <authorList>
            <consortium name="EnsemblPlants"/>
        </authorList>
    </citation>
    <scope>IDENTIFICATION</scope>
    <source>
        <strain evidence="4">cv. Bd21</strain>
    </source>
</reference>
<dbReference type="Pfam" id="PF23635">
    <property type="entry name" value="Beta-prop_AT5G49610-like"/>
    <property type="match status" value="1"/>
</dbReference>
<dbReference type="HOGENOM" id="CLU_017945_8_2_1"/>
<feature type="region of interest" description="Disordered" evidence="1">
    <location>
        <begin position="1"/>
        <end position="22"/>
    </location>
</feature>
<proteinExistence type="predicted"/>
<gene>
    <name evidence="4" type="primary">LOC100839105</name>
    <name evidence="3" type="ORF">BRADI_3g32410v3</name>
</gene>
<evidence type="ECO:0000256" key="1">
    <source>
        <dbReference type="SAM" id="MobiDB-lite"/>
    </source>
</evidence>
<organism evidence="4">
    <name type="scientific">Brachypodium distachyon</name>
    <name type="common">Purple false brome</name>
    <name type="synonym">Trachynia distachya</name>
    <dbReference type="NCBI Taxonomy" id="15368"/>
    <lineage>
        <taxon>Eukaryota</taxon>
        <taxon>Viridiplantae</taxon>
        <taxon>Streptophyta</taxon>
        <taxon>Embryophyta</taxon>
        <taxon>Tracheophyta</taxon>
        <taxon>Spermatophyta</taxon>
        <taxon>Magnoliopsida</taxon>
        <taxon>Liliopsida</taxon>
        <taxon>Poales</taxon>
        <taxon>Poaceae</taxon>
        <taxon>BOP clade</taxon>
        <taxon>Pooideae</taxon>
        <taxon>Stipodae</taxon>
        <taxon>Brachypodieae</taxon>
        <taxon>Brachypodium</taxon>
    </lineage>
</organism>